<dbReference type="EMBL" id="LKEU01000018">
    <property type="protein sequence ID" value="OFV71572.1"/>
    <property type="molecule type" value="Genomic_DNA"/>
</dbReference>
<comment type="caution">
    <text evidence="2">The sequence shown here is derived from an EMBL/GenBank/DDBJ whole genome shotgun (WGS) entry which is preliminary data.</text>
</comment>
<evidence type="ECO:0000313" key="3">
    <source>
        <dbReference type="EMBL" id="TYC83845.1"/>
    </source>
</evidence>
<dbReference type="InterPro" id="IPR036866">
    <property type="entry name" value="RibonucZ/Hydroxyglut_hydro"/>
</dbReference>
<dbReference type="GO" id="GO:0016787">
    <property type="term" value="F:hydrolase activity"/>
    <property type="evidence" value="ECO:0007669"/>
    <property type="project" value="UniProtKB-KW"/>
</dbReference>
<reference evidence="2 4" key="1">
    <citation type="submission" date="2015-09" db="EMBL/GenBank/DDBJ databases">
        <title>Genome sequence of Acetobacterium wieringae DSM 1911.</title>
        <authorList>
            <person name="Poehlein A."/>
            <person name="Bengelsdorf F.R."/>
            <person name="Schiel-Bengelsdorf B."/>
            <person name="Duerre P."/>
            <person name="Daniel R."/>
        </authorList>
    </citation>
    <scope>NUCLEOTIDE SEQUENCE [LARGE SCALE GENOMIC DNA]</scope>
    <source>
        <strain evidence="2 4">DSM 1911</strain>
    </source>
</reference>
<dbReference type="SUPFAM" id="SSF56281">
    <property type="entry name" value="Metallo-hydrolase/oxidoreductase"/>
    <property type="match status" value="1"/>
</dbReference>
<reference evidence="3 5" key="2">
    <citation type="submission" date="2019-08" db="EMBL/GenBank/DDBJ databases">
        <title>Isolation and enrichment of carboxydotrophic bacteria from anaerobic sludge for the production of bio-based chemicals from syngas.</title>
        <authorList>
            <person name="Antares A.L."/>
            <person name="Moreira J."/>
            <person name="Diender M."/>
            <person name="Parshina S.N."/>
            <person name="Stams A.J.M."/>
            <person name="Alves M."/>
            <person name="Alves J.I."/>
            <person name="Sousa D.Z."/>
        </authorList>
    </citation>
    <scope>NUCLEOTIDE SEQUENCE [LARGE SCALE GENOMIC DNA]</scope>
    <source>
        <strain evidence="3 5">JM</strain>
    </source>
</reference>
<accession>A0A1F2PLF1</accession>
<evidence type="ECO:0000313" key="4">
    <source>
        <dbReference type="Proteomes" id="UP000176244"/>
    </source>
</evidence>
<dbReference type="STRING" id="52694.ACWI_08770"/>
<evidence type="ECO:0000313" key="2">
    <source>
        <dbReference type="EMBL" id="OFV71572.1"/>
    </source>
</evidence>
<gene>
    <name evidence="2" type="primary">yycJ</name>
    <name evidence="2" type="ORF">ACWI_08770</name>
    <name evidence="3" type="ORF">FXB42_14435</name>
</gene>
<protein>
    <submittedName>
        <fullName evidence="3">MBL fold metallo-hydrolase</fullName>
    </submittedName>
    <submittedName>
        <fullName evidence="2">Putative metallo-hydrolase YycJ</fullName>
        <ecNumber evidence="2">3.-.-.-</ecNumber>
    </submittedName>
</protein>
<feature type="domain" description="Metallo-beta-lactamase" evidence="1">
    <location>
        <begin position="11"/>
        <end position="216"/>
    </location>
</feature>
<dbReference type="InterPro" id="IPR052533">
    <property type="entry name" value="WalJ/YycJ-like"/>
</dbReference>
<dbReference type="RefSeq" id="WP_070370220.1">
    <property type="nucleotide sequence ID" value="NZ_JAYFRG010000052.1"/>
</dbReference>
<dbReference type="InterPro" id="IPR001279">
    <property type="entry name" value="Metallo-B-lactamas"/>
</dbReference>
<dbReference type="Gene3D" id="3.60.15.10">
    <property type="entry name" value="Ribonuclease Z/Hydroxyacylglutathione hydrolase-like"/>
    <property type="match status" value="1"/>
</dbReference>
<dbReference type="Pfam" id="PF12706">
    <property type="entry name" value="Lactamase_B_2"/>
    <property type="match status" value="1"/>
</dbReference>
<evidence type="ECO:0000259" key="1">
    <source>
        <dbReference type="SMART" id="SM00849"/>
    </source>
</evidence>
<dbReference type="OrthoDB" id="9781189at2"/>
<sequence length="262" mass="28404">MKFCSLYSGSSGNSLFVSNNSTKILIDAGLSGKRIQSAMDAIEEDPREIGGIMVTHEHSDHIHGVGVLSRRFDLPIYANEKTWAAMKKDLGKIAEHNVKIFDFEAPFIIQDLQIEAFKTSHDAADSAGFVISDGKSRLGIATDSGIITPEMRSALCGCDLVVLESNHDVSMLEAGSYPFYLKQRIKSDFGHLSNETAGDLALALVQEGTRKLVLAHLSQENNYPLLAYETTARILTGSGVVLDGDVKLSVAKRSCVSEAINL</sequence>
<dbReference type="EMBL" id="VSLA01000028">
    <property type="protein sequence ID" value="TYC83845.1"/>
    <property type="molecule type" value="Genomic_DNA"/>
</dbReference>
<proteinExistence type="predicted"/>
<name>A0A1F2PLF1_9FIRM</name>
<dbReference type="Proteomes" id="UP000176244">
    <property type="component" value="Unassembled WGS sequence"/>
</dbReference>
<dbReference type="Proteomes" id="UP000322619">
    <property type="component" value="Unassembled WGS sequence"/>
</dbReference>
<keyword evidence="2" id="KW-0378">Hydrolase</keyword>
<evidence type="ECO:0000313" key="5">
    <source>
        <dbReference type="Proteomes" id="UP000322619"/>
    </source>
</evidence>
<dbReference type="PANTHER" id="PTHR47619">
    <property type="entry name" value="METALLO-HYDROLASE YYCJ-RELATED"/>
    <property type="match status" value="1"/>
</dbReference>
<dbReference type="SMART" id="SM00849">
    <property type="entry name" value="Lactamase_B"/>
    <property type="match status" value="1"/>
</dbReference>
<organism evidence="2 4">
    <name type="scientific">Acetobacterium wieringae</name>
    <dbReference type="NCBI Taxonomy" id="52694"/>
    <lineage>
        <taxon>Bacteria</taxon>
        <taxon>Bacillati</taxon>
        <taxon>Bacillota</taxon>
        <taxon>Clostridia</taxon>
        <taxon>Eubacteriales</taxon>
        <taxon>Eubacteriaceae</taxon>
        <taxon>Acetobacterium</taxon>
    </lineage>
</organism>
<dbReference type="PANTHER" id="PTHR47619:SF1">
    <property type="entry name" value="EXODEOXYRIBONUCLEASE WALJ"/>
    <property type="match status" value="1"/>
</dbReference>
<dbReference type="AlphaFoldDB" id="A0A1F2PLF1"/>
<dbReference type="EC" id="3.-.-.-" evidence="2"/>